<dbReference type="AlphaFoldDB" id="A0A3S5CH34"/>
<reference evidence="1" key="1">
    <citation type="submission" date="2018-11" db="EMBL/GenBank/DDBJ databases">
        <authorList>
            <consortium name="Pathogen Informatics"/>
        </authorList>
    </citation>
    <scope>NUCLEOTIDE SEQUENCE</scope>
</reference>
<dbReference type="Proteomes" id="UP000784294">
    <property type="component" value="Unassembled WGS sequence"/>
</dbReference>
<keyword evidence="2" id="KW-1185">Reference proteome</keyword>
<gene>
    <name evidence="1" type="ORF">PXEA_LOCUS14202</name>
</gene>
<protein>
    <submittedName>
        <fullName evidence="1">Uncharacterized protein</fullName>
    </submittedName>
</protein>
<comment type="caution">
    <text evidence="1">The sequence shown here is derived from an EMBL/GenBank/DDBJ whole genome shotgun (WGS) entry which is preliminary data.</text>
</comment>
<organism evidence="1 2">
    <name type="scientific">Protopolystoma xenopodis</name>
    <dbReference type="NCBI Taxonomy" id="117903"/>
    <lineage>
        <taxon>Eukaryota</taxon>
        <taxon>Metazoa</taxon>
        <taxon>Spiralia</taxon>
        <taxon>Lophotrochozoa</taxon>
        <taxon>Platyhelminthes</taxon>
        <taxon>Monogenea</taxon>
        <taxon>Polyopisthocotylea</taxon>
        <taxon>Polystomatidea</taxon>
        <taxon>Polystomatidae</taxon>
        <taxon>Protopolystoma</taxon>
    </lineage>
</organism>
<sequence>MNVGSLPPNRSDDSPAISSPVSTRLLMRHHLVRPISKSSVDPLINSELQEPGAPLVVAKTDLDNKSAFNDIIMRMGTGGESTDGSTSDSSKFYLGFCVRLHVLAFRISYEYNSHMRSLTF</sequence>
<proteinExistence type="predicted"/>
<accession>A0A3S5CH34</accession>
<evidence type="ECO:0000313" key="2">
    <source>
        <dbReference type="Proteomes" id="UP000784294"/>
    </source>
</evidence>
<evidence type="ECO:0000313" key="1">
    <source>
        <dbReference type="EMBL" id="VEL20762.1"/>
    </source>
</evidence>
<dbReference type="EMBL" id="CAAALY010047900">
    <property type="protein sequence ID" value="VEL20762.1"/>
    <property type="molecule type" value="Genomic_DNA"/>
</dbReference>
<name>A0A3S5CH34_9PLAT</name>